<dbReference type="AlphaFoldDB" id="A0AAP2GT81"/>
<gene>
    <name evidence="3" type="ORF">KK062_06960</name>
</gene>
<dbReference type="PANTHER" id="PTHR43022">
    <property type="entry name" value="PROTEIN SMF"/>
    <property type="match status" value="1"/>
</dbReference>
<protein>
    <submittedName>
        <fullName evidence="3">DNA-processing protein DprA</fullName>
    </submittedName>
</protein>
<dbReference type="Gene3D" id="3.40.50.450">
    <property type="match status" value="1"/>
</dbReference>
<evidence type="ECO:0000259" key="2">
    <source>
        <dbReference type="Pfam" id="PF02481"/>
    </source>
</evidence>
<sequence>MQLSFDTSIASSENALNPQREQAAYEALWDRPGMSMKKLAALFARHPGHRPSSFVAQSDVARYMDYLQTITNPSQRGDILLHGMASYPQRLRDAEHPVELLYYRGDLSLLHTRMVTVVGTRHPTPAGLARTTKLVTQLVHDGVTIVSGLAAGIDAAAHRVALENNGRTIGIIGTPLNRAYPAEHAALQETIAQQHLLISPVPYWRHRQQDYKQNSKFFPERNKVSAALSEASIIVEAGDLSGTLGLGRAALYQKRKLFVLESSLSDPSLHWPKQFEAMGAIIVRSYDDIRKALGL</sequence>
<dbReference type="InterPro" id="IPR003488">
    <property type="entry name" value="DprA"/>
</dbReference>
<proteinExistence type="inferred from homology"/>
<dbReference type="RefSeq" id="WP_254083544.1">
    <property type="nucleotide sequence ID" value="NZ_JAHESE010000004.1"/>
</dbReference>
<dbReference type="PANTHER" id="PTHR43022:SF1">
    <property type="entry name" value="PROTEIN SMF"/>
    <property type="match status" value="1"/>
</dbReference>
<dbReference type="EMBL" id="JAHESE010000004">
    <property type="protein sequence ID" value="MBT1707953.1"/>
    <property type="molecule type" value="Genomic_DNA"/>
</dbReference>
<dbReference type="SUPFAM" id="SSF102405">
    <property type="entry name" value="MCP/YpsA-like"/>
    <property type="match status" value="1"/>
</dbReference>
<comment type="caution">
    <text evidence="3">The sequence shown here is derived from an EMBL/GenBank/DDBJ whole genome shotgun (WGS) entry which is preliminary data.</text>
</comment>
<dbReference type="Pfam" id="PF02481">
    <property type="entry name" value="DNA_processg_A"/>
    <property type="match status" value="1"/>
</dbReference>
<organism evidence="3 4">
    <name type="scientific">Dawidia cretensis</name>
    <dbReference type="NCBI Taxonomy" id="2782350"/>
    <lineage>
        <taxon>Bacteria</taxon>
        <taxon>Pseudomonadati</taxon>
        <taxon>Bacteroidota</taxon>
        <taxon>Cytophagia</taxon>
        <taxon>Cytophagales</taxon>
        <taxon>Chryseotaleaceae</taxon>
        <taxon>Dawidia</taxon>
    </lineage>
</organism>
<comment type="similarity">
    <text evidence="1">Belongs to the DprA/Smf family.</text>
</comment>
<accession>A0AAP2GT81</accession>
<dbReference type="Proteomes" id="UP001319080">
    <property type="component" value="Unassembled WGS sequence"/>
</dbReference>
<name>A0AAP2GT81_9BACT</name>
<evidence type="ECO:0000313" key="3">
    <source>
        <dbReference type="EMBL" id="MBT1707953.1"/>
    </source>
</evidence>
<keyword evidence="4" id="KW-1185">Reference proteome</keyword>
<reference evidence="3 4" key="1">
    <citation type="submission" date="2021-05" db="EMBL/GenBank/DDBJ databases">
        <title>A Polyphasic approach of four new species of the genus Ohtaekwangia: Ohtaekwangia histidinii sp. nov., Ohtaekwangia cretensis sp. nov., Ohtaekwangia indiensis sp. nov., Ohtaekwangia reichenbachii sp. nov. from diverse environment.</title>
        <authorList>
            <person name="Octaviana S."/>
        </authorList>
    </citation>
    <scope>NUCLEOTIDE SEQUENCE [LARGE SCALE GENOMIC DNA]</scope>
    <source>
        <strain evidence="3 4">PWU5</strain>
    </source>
</reference>
<evidence type="ECO:0000256" key="1">
    <source>
        <dbReference type="ARBA" id="ARBA00006525"/>
    </source>
</evidence>
<dbReference type="InterPro" id="IPR057666">
    <property type="entry name" value="DrpA_SLOG"/>
</dbReference>
<dbReference type="GO" id="GO:0009294">
    <property type="term" value="P:DNA-mediated transformation"/>
    <property type="evidence" value="ECO:0007669"/>
    <property type="project" value="InterPro"/>
</dbReference>
<evidence type="ECO:0000313" key="4">
    <source>
        <dbReference type="Proteomes" id="UP001319080"/>
    </source>
</evidence>
<feature type="domain" description="Smf/DprA SLOG" evidence="2">
    <location>
        <begin position="80"/>
        <end position="293"/>
    </location>
</feature>